<name>A0ABP9LSD9_9BURK</name>
<comment type="caution">
    <text evidence="1">The sequence shown here is derived from an EMBL/GenBank/DDBJ whole genome shotgun (WGS) entry which is preliminary data.</text>
</comment>
<protein>
    <submittedName>
        <fullName evidence="1">DUF932 domain-containing protein</fullName>
    </submittedName>
</protein>
<evidence type="ECO:0000313" key="1">
    <source>
        <dbReference type="EMBL" id="GAA5083828.1"/>
    </source>
</evidence>
<dbReference type="RefSeq" id="WP_345368807.1">
    <property type="nucleotide sequence ID" value="NZ_BAABKD010000001.1"/>
</dbReference>
<gene>
    <name evidence="1" type="ORF">GCM10023337_00840</name>
</gene>
<proteinExistence type="predicted"/>
<sequence length="319" mass="35385">MAHCVESMAFTGATPWHGLGKQLTENQPIEVWAQEAGMDWEIKETPVRFMSDGNHEKSALLTYPERKVLFRSDTQEPLSVVSQRYQVVQPREILEFYRDLTEMSGFQLHTAGVLKGGRKVWALAKTGQSTLLRGNDLVEGYVLLATACDGTLATTAQFTSVRVVCHNTLSIALDKGQGVVRVPHSTQFNPQAVKDELGISVTSWDAFMYRMKHLSERKVSHKEAEDFFLTLFSTQSQGNATPLATQPMKKALALYEGHGRGAELNTAKGTALGLLNSITEFIDHERRAHSQDHRLDSAWFGQGATLKQKALNQSLALLA</sequence>
<dbReference type="Pfam" id="PF06067">
    <property type="entry name" value="DUF932"/>
    <property type="match status" value="1"/>
</dbReference>
<dbReference type="InterPro" id="IPR017686">
    <property type="entry name" value="Phg/plasmid-like_prot"/>
</dbReference>
<dbReference type="Proteomes" id="UP001500227">
    <property type="component" value="Unassembled WGS sequence"/>
</dbReference>
<keyword evidence="2" id="KW-1185">Reference proteome</keyword>
<dbReference type="NCBIfam" id="TIGR03299">
    <property type="entry name" value="LGT_TIGR03299"/>
    <property type="match status" value="1"/>
</dbReference>
<dbReference type="EMBL" id="BAABKD010000001">
    <property type="protein sequence ID" value="GAA5083828.1"/>
    <property type="molecule type" value="Genomic_DNA"/>
</dbReference>
<accession>A0ABP9LSD9</accession>
<reference evidence="2" key="1">
    <citation type="journal article" date="2019" name="Int. J. Syst. Evol. Microbiol.">
        <title>The Global Catalogue of Microorganisms (GCM) 10K type strain sequencing project: providing services to taxonomists for standard genome sequencing and annotation.</title>
        <authorList>
            <consortium name="The Broad Institute Genomics Platform"/>
            <consortium name="The Broad Institute Genome Sequencing Center for Infectious Disease"/>
            <person name="Wu L."/>
            <person name="Ma J."/>
        </authorList>
    </citation>
    <scope>NUCLEOTIDE SEQUENCE [LARGE SCALE GENOMIC DNA]</scope>
    <source>
        <strain evidence="2">JCM 18423</strain>
    </source>
</reference>
<evidence type="ECO:0000313" key="2">
    <source>
        <dbReference type="Proteomes" id="UP001500227"/>
    </source>
</evidence>
<dbReference type="InterPro" id="IPR026325">
    <property type="entry name" value="DUF932"/>
</dbReference>
<organism evidence="1 2">
    <name type="scientific">Paenalcaligenes hermetiae</name>
    <dbReference type="NCBI Taxonomy" id="1157987"/>
    <lineage>
        <taxon>Bacteria</taxon>
        <taxon>Pseudomonadati</taxon>
        <taxon>Pseudomonadota</taxon>
        <taxon>Betaproteobacteria</taxon>
        <taxon>Burkholderiales</taxon>
        <taxon>Alcaligenaceae</taxon>
        <taxon>Paenalcaligenes</taxon>
    </lineage>
</organism>